<protein>
    <submittedName>
        <fullName evidence="2">Uncharacterized protein</fullName>
    </submittedName>
</protein>
<keyword evidence="3" id="KW-1185">Reference proteome</keyword>
<comment type="caution">
    <text evidence="2">The sequence shown here is derived from an EMBL/GenBank/DDBJ whole genome shotgun (WGS) entry which is preliminary data.</text>
</comment>
<evidence type="ECO:0000313" key="2">
    <source>
        <dbReference type="EMBL" id="KAF5893355.1"/>
    </source>
</evidence>
<feature type="region of interest" description="Disordered" evidence="1">
    <location>
        <begin position="1"/>
        <end position="84"/>
    </location>
</feature>
<evidence type="ECO:0000256" key="1">
    <source>
        <dbReference type="SAM" id="MobiDB-lite"/>
    </source>
</evidence>
<accession>A0A8J4XBY9</accession>
<reference evidence="2" key="1">
    <citation type="submission" date="2020-07" db="EMBL/GenBank/DDBJ databases">
        <title>Clarias magur genome sequencing, assembly and annotation.</title>
        <authorList>
            <person name="Kushwaha B."/>
            <person name="Kumar R."/>
            <person name="Das P."/>
            <person name="Joshi C.G."/>
            <person name="Kumar D."/>
            <person name="Nagpure N.S."/>
            <person name="Pandey M."/>
            <person name="Agarwal S."/>
            <person name="Srivastava S."/>
            <person name="Singh M."/>
            <person name="Sahoo L."/>
            <person name="Jayasankar P."/>
            <person name="Meher P.K."/>
            <person name="Koringa P.G."/>
            <person name="Iquebal M.A."/>
            <person name="Das S.P."/>
            <person name="Bit A."/>
            <person name="Patnaik S."/>
            <person name="Patel N."/>
            <person name="Shah T.M."/>
            <person name="Hinsu A."/>
            <person name="Jena J.K."/>
        </authorList>
    </citation>
    <scope>NUCLEOTIDE SEQUENCE</scope>
    <source>
        <strain evidence="2">CIFAMagur01</strain>
        <tissue evidence="2">Testis</tissue>
    </source>
</reference>
<proteinExistence type="predicted"/>
<gene>
    <name evidence="2" type="ORF">DAT39_016933</name>
</gene>
<organism evidence="2 3">
    <name type="scientific">Clarias magur</name>
    <name type="common">Asian catfish</name>
    <name type="synonym">Macropteronotus magur</name>
    <dbReference type="NCBI Taxonomy" id="1594786"/>
    <lineage>
        <taxon>Eukaryota</taxon>
        <taxon>Metazoa</taxon>
        <taxon>Chordata</taxon>
        <taxon>Craniata</taxon>
        <taxon>Vertebrata</taxon>
        <taxon>Euteleostomi</taxon>
        <taxon>Actinopterygii</taxon>
        <taxon>Neopterygii</taxon>
        <taxon>Teleostei</taxon>
        <taxon>Ostariophysi</taxon>
        <taxon>Siluriformes</taxon>
        <taxon>Clariidae</taxon>
        <taxon>Clarias</taxon>
    </lineage>
</organism>
<sequence>MTASLQRLPSTTTANRGGGGKEQKRKTELNENVSTAFSRRSRQREVLHILKNETSPRESRECQKQPPETELEFGISGNPDHKVT</sequence>
<dbReference type="Proteomes" id="UP000727407">
    <property type="component" value="Unassembled WGS sequence"/>
</dbReference>
<evidence type="ECO:0000313" key="3">
    <source>
        <dbReference type="Proteomes" id="UP000727407"/>
    </source>
</evidence>
<feature type="compositionally biased region" description="Basic and acidic residues" evidence="1">
    <location>
        <begin position="43"/>
        <end position="63"/>
    </location>
</feature>
<dbReference type="EMBL" id="QNUK01000439">
    <property type="protein sequence ID" value="KAF5893355.1"/>
    <property type="molecule type" value="Genomic_DNA"/>
</dbReference>
<feature type="compositionally biased region" description="Basic and acidic residues" evidence="1">
    <location>
        <begin position="19"/>
        <end position="29"/>
    </location>
</feature>
<dbReference type="AlphaFoldDB" id="A0A8J4XBY9"/>
<name>A0A8J4XBY9_CLAMG</name>
<feature type="compositionally biased region" description="Polar residues" evidence="1">
    <location>
        <begin position="1"/>
        <end position="15"/>
    </location>
</feature>